<proteinExistence type="predicted"/>
<gene>
    <name evidence="2" type="ORF">BGW38_009558</name>
</gene>
<comment type="caution">
    <text evidence="2">The sequence shown here is derived from an EMBL/GenBank/DDBJ whole genome shotgun (WGS) entry which is preliminary data.</text>
</comment>
<feature type="region of interest" description="Disordered" evidence="1">
    <location>
        <begin position="130"/>
        <end position="175"/>
    </location>
</feature>
<reference evidence="2" key="1">
    <citation type="journal article" date="2020" name="Fungal Divers.">
        <title>Resolving the Mortierellaceae phylogeny through synthesis of multi-gene phylogenetics and phylogenomics.</title>
        <authorList>
            <person name="Vandepol N."/>
            <person name="Liber J."/>
            <person name="Desiro A."/>
            <person name="Na H."/>
            <person name="Kennedy M."/>
            <person name="Barry K."/>
            <person name="Grigoriev I.V."/>
            <person name="Miller A.N."/>
            <person name="O'Donnell K."/>
            <person name="Stajich J.E."/>
            <person name="Bonito G."/>
        </authorList>
    </citation>
    <scope>NUCLEOTIDE SEQUENCE</scope>
    <source>
        <strain evidence="2">KOD1015</strain>
    </source>
</reference>
<organism evidence="2 3">
    <name type="scientific">Lunasporangiospora selenospora</name>
    <dbReference type="NCBI Taxonomy" id="979761"/>
    <lineage>
        <taxon>Eukaryota</taxon>
        <taxon>Fungi</taxon>
        <taxon>Fungi incertae sedis</taxon>
        <taxon>Mucoromycota</taxon>
        <taxon>Mortierellomycotina</taxon>
        <taxon>Mortierellomycetes</taxon>
        <taxon>Mortierellales</taxon>
        <taxon>Mortierellaceae</taxon>
        <taxon>Lunasporangiospora</taxon>
    </lineage>
</organism>
<evidence type="ECO:0000256" key="1">
    <source>
        <dbReference type="SAM" id="MobiDB-lite"/>
    </source>
</evidence>
<sequence>MDMDPFSALAELANAAERYREMNRDERPRSVAGQYPEYHEYRHLREGSDPYDVEDVVLRTSIQQMPHHMPPPRVVTRRFSTSLCHLKEEEHGEEAMGPWWFASILGFWFWAGAEPLRAMAARATMHESCRSSVDESRQSSEAASDREQDQDEDEMETDQEQNQASEPSRAPSASYLAMRRGSVRELMAIDHLCLSSEEVERC</sequence>
<name>A0A9P6K7Q0_9FUNG</name>
<dbReference type="AlphaFoldDB" id="A0A9P6K7Q0"/>
<feature type="compositionally biased region" description="Acidic residues" evidence="1">
    <location>
        <begin position="148"/>
        <end position="159"/>
    </location>
</feature>
<evidence type="ECO:0000313" key="2">
    <source>
        <dbReference type="EMBL" id="KAF9550184.1"/>
    </source>
</evidence>
<keyword evidence="3" id="KW-1185">Reference proteome</keyword>
<dbReference type="EMBL" id="JAABOA010007098">
    <property type="protein sequence ID" value="KAF9550184.1"/>
    <property type="molecule type" value="Genomic_DNA"/>
</dbReference>
<accession>A0A9P6K7Q0</accession>
<evidence type="ECO:0000313" key="3">
    <source>
        <dbReference type="Proteomes" id="UP000780801"/>
    </source>
</evidence>
<dbReference type="Proteomes" id="UP000780801">
    <property type="component" value="Unassembled WGS sequence"/>
</dbReference>
<feature type="compositionally biased region" description="Basic and acidic residues" evidence="1">
    <location>
        <begin position="130"/>
        <end position="147"/>
    </location>
</feature>
<dbReference type="OrthoDB" id="2143914at2759"/>
<protein>
    <submittedName>
        <fullName evidence="2">Uncharacterized protein</fullName>
    </submittedName>
</protein>